<evidence type="ECO:0000256" key="5">
    <source>
        <dbReference type="ARBA" id="ARBA00023077"/>
    </source>
</evidence>
<evidence type="ECO:0000256" key="7">
    <source>
        <dbReference type="ARBA" id="ARBA00023237"/>
    </source>
</evidence>
<evidence type="ECO:0000256" key="9">
    <source>
        <dbReference type="RuleBase" id="RU003357"/>
    </source>
</evidence>
<keyword evidence="6 8" id="KW-0472">Membrane</keyword>
<comment type="similarity">
    <text evidence="8 9">Belongs to the TonB-dependent receptor family.</text>
</comment>
<dbReference type="InterPro" id="IPR036942">
    <property type="entry name" value="Beta-barrel_TonB_sf"/>
</dbReference>
<dbReference type="SUPFAM" id="SSF56935">
    <property type="entry name" value="Porins"/>
    <property type="match status" value="1"/>
</dbReference>
<dbReference type="InterPro" id="IPR000531">
    <property type="entry name" value="Beta-barrel_TonB"/>
</dbReference>
<evidence type="ECO:0000256" key="2">
    <source>
        <dbReference type="ARBA" id="ARBA00022448"/>
    </source>
</evidence>
<protein>
    <submittedName>
        <fullName evidence="10">TonB-dependent receptor</fullName>
    </submittedName>
</protein>
<dbReference type="Pfam" id="PF07715">
    <property type="entry name" value="Plug"/>
    <property type="match status" value="1"/>
</dbReference>
<dbReference type="InterPro" id="IPR037066">
    <property type="entry name" value="Plug_dom_sf"/>
</dbReference>
<dbReference type="PROSITE" id="PS52016">
    <property type="entry name" value="TONB_DEPENDENT_REC_3"/>
    <property type="match status" value="1"/>
</dbReference>
<keyword evidence="7 8" id="KW-0998">Cell outer membrane</keyword>
<dbReference type="PATRIC" id="fig|69.6.peg.2161"/>
<keyword evidence="4 8" id="KW-0812">Transmembrane</keyword>
<dbReference type="Gene3D" id="2.170.130.10">
    <property type="entry name" value="TonB-dependent receptor, plug domain"/>
    <property type="match status" value="1"/>
</dbReference>
<evidence type="ECO:0000256" key="1">
    <source>
        <dbReference type="ARBA" id="ARBA00004571"/>
    </source>
</evidence>
<gene>
    <name evidence="10" type="ORF">GLE_2199</name>
</gene>
<keyword evidence="5 9" id="KW-0798">TonB box</keyword>
<dbReference type="PANTHER" id="PTHR47234:SF1">
    <property type="entry name" value="TONB-DEPENDENT RECEPTOR"/>
    <property type="match status" value="1"/>
</dbReference>
<reference evidence="10 11" key="1">
    <citation type="submission" date="2015-11" db="EMBL/GenBank/DDBJ databases">
        <title>Genome sequences of Lysobacter enzymogenes strain C3 and Lysobacter antibioticus ATCC 29479.</title>
        <authorList>
            <person name="Kobayashi D.Y."/>
        </authorList>
    </citation>
    <scope>NUCLEOTIDE SEQUENCE [LARGE SCALE GENOMIC DNA]</scope>
    <source>
        <strain evidence="10 11">C3</strain>
    </source>
</reference>
<dbReference type="KEGG" id="lez:GLE_2199"/>
<proteinExistence type="inferred from homology"/>
<dbReference type="STRING" id="69.GLE_2199"/>
<evidence type="ECO:0000313" key="11">
    <source>
        <dbReference type="Proteomes" id="UP000061569"/>
    </source>
</evidence>
<keyword evidence="3 8" id="KW-1134">Transmembrane beta strand</keyword>
<sequence length="932" mass="101610">MQAAFRPQRRPLSVFLALALSALAAPALAADLAAADAAADAAAADADEPQADRPATTLDQVVVTGSRIPRASLEGPSPVTVISAEQIDKQGFRSAFDALAALSQNTGVVQGEDFGNTFTPAANVINLRGLGPNHTLVLINGRRQADYPLAYEGSVNVVNLANIPSALIERIEVLGGGASAVYGSDAVAGVVNFILKKKFDGTQVNVRAGGTEHGGGQNQRLQVVSGYSNDRFDAVYGVELSHRQAIWGDQRDFMDSLLDNPTGEPINPTQVGFRRNARTNGFIDPGAACGGLSGLYHGSTFRANNPRQGWYCGSNEAAPAFWTVQTQKKNADAYGLLTWHLSERTELFADVQLGIASIENNTRAPSWTSDNNYFLNQASGLNEIWYRRIAPEEIGSAHANNNRFLERSWAFSVGARGALGDSDWNYELAYNHGRNENRTKRRQFLAGINEFFLGPRLGTTAAGIGIYNPDPSRLYTALTPADYQRLTGFYEGVNAAWIQNLSFSVNGNLFDLPAGSVGFAGVIEAGTQGYSNRPDPRLGDGTFWNTSAGSRSSGDRDRYAIGAELSIPIFSTLTASAAARYDEFRFAGRKSGKATWNAGLEYRPTDSLLVRATAATSFRAPDMNYIFAAETRGYNPGMTDYWRCRTAGQAYDDCDFSGLAIDYTSNGNTGLKPENGKSYGVGVVWSPSQNFDLSVDYYSIRLEDEVTNLSSSRILREEADCRLGRTIGGEPRDINSANCREVLARVIRNPSDAPVQPDQVRRVLVNAINAASERTDGVDVKGNLRWSAGRFGDFAANVAYTLVIKHDYQQFADDPRIDLRNTLDPLEAGDWRSKVNTGLSWSIGAWTTNISAYRYGSLPKSDGSGRYGPYTKYNGSVSYKFGDRSTLSLIVNNLRDSDPPQDRNNGGWPFYPVGNYDPYGRQFWLEYDVRFE</sequence>
<name>A0A0S2DG42_LYSEN</name>
<accession>A0A0S2DG42</accession>
<dbReference type="InterPro" id="IPR039426">
    <property type="entry name" value="TonB-dep_rcpt-like"/>
</dbReference>
<organism evidence="10 11">
    <name type="scientific">Lysobacter enzymogenes</name>
    <dbReference type="NCBI Taxonomy" id="69"/>
    <lineage>
        <taxon>Bacteria</taxon>
        <taxon>Pseudomonadati</taxon>
        <taxon>Pseudomonadota</taxon>
        <taxon>Gammaproteobacteria</taxon>
        <taxon>Lysobacterales</taxon>
        <taxon>Lysobacteraceae</taxon>
        <taxon>Lysobacter</taxon>
    </lineage>
</organism>
<evidence type="ECO:0000313" key="10">
    <source>
        <dbReference type="EMBL" id="ALN57548.1"/>
    </source>
</evidence>
<evidence type="ECO:0000256" key="8">
    <source>
        <dbReference type="PROSITE-ProRule" id="PRU01360"/>
    </source>
</evidence>
<dbReference type="Pfam" id="PF00593">
    <property type="entry name" value="TonB_dep_Rec_b-barrel"/>
    <property type="match status" value="1"/>
</dbReference>
<dbReference type="GO" id="GO:0009279">
    <property type="term" value="C:cell outer membrane"/>
    <property type="evidence" value="ECO:0007669"/>
    <property type="project" value="UniProtKB-SubCell"/>
</dbReference>
<evidence type="ECO:0000256" key="4">
    <source>
        <dbReference type="ARBA" id="ARBA00022692"/>
    </source>
</evidence>
<keyword evidence="2 8" id="KW-0813">Transport</keyword>
<dbReference type="Proteomes" id="UP000061569">
    <property type="component" value="Chromosome"/>
</dbReference>
<evidence type="ECO:0000256" key="6">
    <source>
        <dbReference type="ARBA" id="ARBA00023136"/>
    </source>
</evidence>
<dbReference type="EMBL" id="CP013140">
    <property type="protein sequence ID" value="ALN57548.1"/>
    <property type="molecule type" value="Genomic_DNA"/>
</dbReference>
<dbReference type="OrthoDB" id="6276154at2"/>
<dbReference type="PANTHER" id="PTHR47234">
    <property type="match status" value="1"/>
</dbReference>
<comment type="subcellular location">
    <subcellularLocation>
        <location evidence="1 8">Cell outer membrane</location>
        <topology evidence="1 8">Multi-pass membrane protein</topology>
    </subcellularLocation>
</comment>
<keyword evidence="10" id="KW-0675">Receptor</keyword>
<dbReference type="AlphaFoldDB" id="A0A0S2DG42"/>
<dbReference type="InterPro" id="IPR012910">
    <property type="entry name" value="Plug_dom"/>
</dbReference>
<evidence type="ECO:0000256" key="3">
    <source>
        <dbReference type="ARBA" id="ARBA00022452"/>
    </source>
</evidence>
<dbReference type="Gene3D" id="2.40.170.20">
    <property type="entry name" value="TonB-dependent receptor, beta-barrel domain"/>
    <property type="match status" value="1"/>
</dbReference>